<accession>A0A2H3KMR0</accession>
<comment type="similarity">
    <text evidence="1 7">Belongs to the DeoC/FbaB aldolase family. DeoC type 1 subfamily.</text>
</comment>
<dbReference type="CDD" id="cd00959">
    <property type="entry name" value="DeoC"/>
    <property type="match status" value="1"/>
</dbReference>
<reference evidence="8 9" key="1">
    <citation type="submission" date="2016-05" db="EMBL/GenBank/DDBJ databases">
        <authorList>
            <person name="Lavstsen T."/>
            <person name="Jespersen J.S."/>
        </authorList>
    </citation>
    <scope>NUCLEOTIDE SEQUENCE [LARGE SCALE GENOMIC DNA]</scope>
    <source>
        <strain evidence="8 9">B7-9</strain>
    </source>
</reference>
<evidence type="ECO:0000256" key="2">
    <source>
        <dbReference type="ARBA" id="ARBA00022490"/>
    </source>
</evidence>
<evidence type="ECO:0000256" key="4">
    <source>
        <dbReference type="ARBA" id="ARBA00023270"/>
    </source>
</evidence>
<dbReference type="Proteomes" id="UP000220922">
    <property type="component" value="Unassembled WGS sequence"/>
</dbReference>
<keyword evidence="2 7" id="KW-0963">Cytoplasm</keyword>
<sequence length="249" mass="25809">MEALITQVTQQLAAIPDLPSGAPLVRATLDPSTTPIAHLIDHTILKPEAVTPQIEQLCREAAEHHFASVCVSPIFVPLCAQLLANTPVTICTVVGFPLGANTTACKVFETQEALDHGAREIDMVLAIGRLKAGEWRETAHDLHAVIEASHAAGALVKVIIETALLTETEKVVACLLAVRTGADFVKTSTGFAGGGATVADIRLMREVVGPHIGVKASGGIRTLATAQALIEAGADRIGTSAGVAIVAEA</sequence>
<dbReference type="GO" id="GO:0009264">
    <property type="term" value="P:deoxyribonucleotide catabolic process"/>
    <property type="evidence" value="ECO:0007669"/>
    <property type="project" value="UniProtKB-UniRule"/>
</dbReference>
<dbReference type="InterPro" id="IPR011343">
    <property type="entry name" value="DeoC"/>
</dbReference>
<evidence type="ECO:0000256" key="7">
    <source>
        <dbReference type="HAMAP-Rule" id="MF_00114"/>
    </source>
</evidence>
<name>A0A2H3KMR0_9CHLR</name>
<dbReference type="PANTHER" id="PTHR10889">
    <property type="entry name" value="DEOXYRIBOSE-PHOSPHATE ALDOLASE"/>
    <property type="match status" value="1"/>
</dbReference>
<dbReference type="GO" id="GO:0005737">
    <property type="term" value="C:cytoplasm"/>
    <property type="evidence" value="ECO:0007669"/>
    <property type="project" value="UniProtKB-SubCell"/>
</dbReference>
<dbReference type="GO" id="GO:0016052">
    <property type="term" value="P:carbohydrate catabolic process"/>
    <property type="evidence" value="ECO:0007669"/>
    <property type="project" value="TreeGrafter"/>
</dbReference>
<evidence type="ECO:0000256" key="5">
    <source>
        <dbReference type="ARBA" id="ARBA00048791"/>
    </source>
</evidence>
<dbReference type="GO" id="GO:0006018">
    <property type="term" value="P:2-deoxyribose 1-phosphate catabolic process"/>
    <property type="evidence" value="ECO:0007669"/>
    <property type="project" value="UniProtKB-UniRule"/>
</dbReference>
<dbReference type="EMBL" id="LYXE01000075">
    <property type="protein sequence ID" value="PDV99346.1"/>
    <property type="molecule type" value="Genomic_DNA"/>
</dbReference>
<dbReference type="SMART" id="SM01133">
    <property type="entry name" value="DeoC"/>
    <property type="match status" value="1"/>
</dbReference>
<evidence type="ECO:0000256" key="6">
    <source>
        <dbReference type="ARBA" id="ARBA00056337"/>
    </source>
</evidence>
<evidence type="ECO:0000313" key="8">
    <source>
        <dbReference type="EMBL" id="PDV99346.1"/>
    </source>
</evidence>
<keyword evidence="9" id="KW-1185">Reference proteome</keyword>
<dbReference type="NCBIfam" id="TIGR00126">
    <property type="entry name" value="deoC"/>
    <property type="match status" value="1"/>
</dbReference>
<dbReference type="InterPro" id="IPR013785">
    <property type="entry name" value="Aldolase_TIM"/>
</dbReference>
<keyword evidence="3 7" id="KW-0456">Lyase</keyword>
<comment type="subcellular location">
    <subcellularLocation>
        <location evidence="7">Cytoplasm</location>
    </subcellularLocation>
</comment>
<evidence type="ECO:0000313" key="9">
    <source>
        <dbReference type="Proteomes" id="UP000220922"/>
    </source>
</evidence>
<dbReference type="SUPFAM" id="SSF51569">
    <property type="entry name" value="Aldolase"/>
    <property type="match status" value="1"/>
</dbReference>
<evidence type="ECO:0000256" key="1">
    <source>
        <dbReference type="ARBA" id="ARBA00010936"/>
    </source>
</evidence>
<dbReference type="AlphaFoldDB" id="A0A2H3KMR0"/>
<feature type="active site" description="Schiff-base intermediate with acetaldehyde" evidence="7">
    <location>
        <position position="186"/>
    </location>
</feature>
<comment type="pathway">
    <text evidence="7">Carbohydrate degradation; 2-deoxy-D-ribose 1-phosphate degradation; D-glyceraldehyde 3-phosphate and acetaldehyde from 2-deoxy-alpha-D-ribose 1-phosphate: step 2/2.</text>
</comment>
<dbReference type="RefSeq" id="WP_097651999.1">
    <property type="nucleotide sequence ID" value="NZ_LYXE01000075.1"/>
</dbReference>
<dbReference type="UniPathway" id="UPA00002">
    <property type="reaction ID" value="UER00468"/>
</dbReference>
<comment type="caution">
    <text evidence="8">The sequence shown here is derived from an EMBL/GenBank/DDBJ whole genome shotgun (WGS) entry which is preliminary data.</text>
</comment>
<dbReference type="OrthoDB" id="9778711at2"/>
<dbReference type="InterPro" id="IPR002915">
    <property type="entry name" value="DeoC/FbaB/LacD_aldolase"/>
</dbReference>
<dbReference type="Gene3D" id="3.20.20.70">
    <property type="entry name" value="Aldolase class I"/>
    <property type="match status" value="1"/>
</dbReference>
<gene>
    <name evidence="7" type="primary">deoC</name>
    <name evidence="8" type="ORF">A9Q02_12655</name>
</gene>
<dbReference type="PIRSF" id="PIRSF001357">
    <property type="entry name" value="DeoC"/>
    <property type="match status" value="1"/>
</dbReference>
<protein>
    <recommendedName>
        <fullName evidence="7">Deoxyribose-phosphate aldolase</fullName>
        <shortName evidence="7">DERA</shortName>
        <ecNumber evidence="7">4.1.2.4</ecNumber>
    </recommendedName>
    <alternativeName>
        <fullName evidence="7">2-deoxy-D-ribose 5-phosphate aldolase</fullName>
    </alternativeName>
    <alternativeName>
        <fullName evidence="7">Phosphodeoxyriboaldolase</fullName>
        <shortName evidence="7">Deoxyriboaldolase</shortName>
    </alternativeName>
</protein>
<dbReference type="FunFam" id="3.20.20.70:FF:000044">
    <property type="entry name" value="Deoxyribose-phosphate aldolase"/>
    <property type="match status" value="1"/>
</dbReference>
<feature type="active site" description="Proton donor/acceptor" evidence="7">
    <location>
        <position position="122"/>
    </location>
</feature>
<comment type="function">
    <text evidence="6 7">Catalyzes a reversible aldol reaction between acetaldehyde and D-glyceraldehyde 3-phosphate to generate 2-deoxy-D-ribose 5-phosphate.</text>
</comment>
<keyword evidence="4 7" id="KW-0704">Schiff base</keyword>
<proteinExistence type="inferred from homology"/>
<dbReference type="GO" id="GO:0004139">
    <property type="term" value="F:deoxyribose-phosphate aldolase activity"/>
    <property type="evidence" value="ECO:0007669"/>
    <property type="project" value="UniProtKB-UniRule"/>
</dbReference>
<comment type="catalytic activity">
    <reaction evidence="5 7">
        <text>2-deoxy-D-ribose 5-phosphate = D-glyceraldehyde 3-phosphate + acetaldehyde</text>
        <dbReference type="Rhea" id="RHEA:12821"/>
        <dbReference type="ChEBI" id="CHEBI:15343"/>
        <dbReference type="ChEBI" id="CHEBI:59776"/>
        <dbReference type="ChEBI" id="CHEBI:62877"/>
        <dbReference type="EC" id="4.1.2.4"/>
    </reaction>
</comment>
<dbReference type="PANTHER" id="PTHR10889:SF1">
    <property type="entry name" value="DEOXYRIBOSE-PHOSPHATE ALDOLASE"/>
    <property type="match status" value="1"/>
</dbReference>
<dbReference type="EC" id="4.1.2.4" evidence="7"/>
<evidence type="ECO:0000256" key="3">
    <source>
        <dbReference type="ARBA" id="ARBA00023239"/>
    </source>
</evidence>
<dbReference type="InterPro" id="IPR028581">
    <property type="entry name" value="DeoC_typeI"/>
</dbReference>
<feature type="active site" description="Proton donor/acceptor" evidence="7">
    <location>
        <position position="215"/>
    </location>
</feature>
<dbReference type="Pfam" id="PF01791">
    <property type="entry name" value="DeoC"/>
    <property type="match status" value="1"/>
</dbReference>
<dbReference type="HAMAP" id="MF_00114">
    <property type="entry name" value="DeoC_type1"/>
    <property type="match status" value="1"/>
</dbReference>
<organism evidence="8 9">
    <name type="scientific">Candidatus Chloroploca asiatica</name>
    <dbReference type="NCBI Taxonomy" id="1506545"/>
    <lineage>
        <taxon>Bacteria</taxon>
        <taxon>Bacillati</taxon>
        <taxon>Chloroflexota</taxon>
        <taxon>Chloroflexia</taxon>
        <taxon>Chloroflexales</taxon>
        <taxon>Chloroflexineae</taxon>
        <taxon>Oscillochloridaceae</taxon>
        <taxon>Candidatus Chloroploca</taxon>
    </lineage>
</organism>